<dbReference type="PANTHER" id="PTHR46158:SF1">
    <property type="entry name" value="RING_U-BOX SUPERFAMILY PROTEIN"/>
    <property type="match status" value="1"/>
</dbReference>
<feature type="compositionally biased region" description="Low complexity" evidence="4">
    <location>
        <begin position="77"/>
        <end position="92"/>
    </location>
</feature>
<feature type="compositionally biased region" description="Low complexity" evidence="4">
    <location>
        <begin position="136"/>
        <end position="159"/>
    </location>
</feature>
<dbReference type="InterPro" id="IPR013083">
    <property type="entry name" value="Znf_RING/FYVE/PHD"/>
</dbReference>
<feature type="domain" description="RING-CH-type" evidence="6">
    <location>
        <begin position="181"/>
        <end position="247"/>
    </location>
</feature>
<keyword evidence="8" id="KW-1185">Reference proteome</keyword>
<keyword evidence="3" id="KW-0862">Zinc</keyword>
<keyword evidence="5" id="KW-0812">Transmembrane</keyword>
<evidence type="ECO:0000313" key="8">
    <source>
        <dbReference type="Proteomes" id="UP001465755"/>
    </source>
</evidence>
<dbReference type="Pfam" id="PF12906">
    <property type="entry name" value="RINGv"/>
    <property type="match status" value="1"/>
</dbReference>
<protein>
    <recommendedName>
        <fullName evidence="6">RING-CH-type domain-containing protein</fullName>
    </recommendedName>
</protein>
<accession>A0AAW1PZD3</accession>
<dbReference type="Gene3D" id="3.30.40.10">
    <property type="entry name" value="Zinc/RING finger domain, C3HC4 (zinc finger)"/>
    <property type="match status" value="1"/>
</dbReference>
<evidence type="ECO:0000256" key="4">
    <source>
        <dbReference type="SAM" id="MobiDB-lite"/>
    </source>
</evidence>
<keyword evidence="2" id="KW-0863">Zinc-finger</keyword>
<sequence>MADVAGNRPVEPDHETLLTGADATILRRLSRNISNQGGAMFSSLRRAFTNASASDSSNSEHQVDDVEAGQQATNSDSQGQSSQGQGAAVVQQNTAPALPADAGSTPRPPLVTETPARASSAPPTQLEESRATSEITASPASPSAGAAAPTAGFSTAAGSTSTHSIFGRLLRTNSGHVTSRGPGQQQPVCLICLENLGPDDFESGEAMQLECQCRGELAMRHRVCAEKWSRVKGDRVCDVCKAPIMNLPEITPRAPGSAGSDENAAMFDEADGRDHVPGMHGAYMSDQIPGSADIIFDCIRVTWVAMIICILFFEMPLAMALWTGLIVGLAYTGFARAMYRTQLAAIQREMARDRERGPHGNDSPGPPMVVVV</sequence>
<comment type="caution">
    <text evidence="7">The sequence shown here is derived from an EMBL/GenBank/DDBJ whole genome shotgun (WGS) entry which is preliminary data.</text>
</comment>
<keyword evidence="5" id="KW-0472">Membrane</keyword>
<evidence type="ECO:0000256" key="5">
    <source>
        <dbReference type="SAM" id="Phobius"/>
    </source>
</evidence>
<dbReference type="PROSITE" id="PS51292">
    <property type="entry name" value="ZF_RING_CH"/>
    <property type="match status" value="1"/>
</dbReference>
<keyword evidence="1" id="KW-0479">Metal-binding</keyword>
<evidence type="ECO:0000256" key="2">
    <source>
        <dbReference type="ARBA" id="ARBA00022771"/>
    </source>
</evidence>
<feature type="region of interest" description="Disordered" evidence="4">
    <location>
        <begin position="352"/>
        <end position="372"/>
    </location>
</feature>
<dbReference type="EMBL" id="JALJOQ010000001">
    <property type="protein sequence ID" value="KAK9815160.1"/>
    <property type="molecule type" value="Genomic_DNA"/>
</dbReference>
<dbReference type="AlphaFoldDB" id="A0AAW1PZD3"/>
<dbReference type="SUPFAM" id="SSF57850">
    <property type="entry name" value="RING/U-box"/>
    <property type="match status" value="1"/>
</dbReference>
<evidence type="ECO:0000259" key="6">
    <source>
        <dbReference type="PROSITE" id="PS51292"/>
    </source>
</evidence>
<name>A0AAW1PZD3_9CHLO</name>
<gene>
    <name evidence="7" type="ORF">WJX73_009205</name>
</gene>
<reference evidence="7 8" key="1">
    <citation type="journal article" date="2024" name="Nat. Commun.">
        <title>Phylogenomics reveals the evolutionary origins of lichenization in chlorophyte algae.</title>
        <authorList>
            <person name="Puginier C."/>
            <person name="Libourel C."/>
            <person name="Otte J."/>
            <person name="Skaloud P."/>
            <person name="Haon M."/>
            <person name="Grisel S."/>
            <person name="Petersen M."/>
            <person name="Berrin J.G."/>
            <person name="Delaux P.M."/>
            <person name="Dal Grande F."/>
            <person name="Keller J."/>
        </authorList>
    </citation>
    <scope>NUCLEOTIDE SEQUENCE [LARGE SCALE GENOMIC DNA]</scope>
    <source>
        <strain evidence="7 8">SAG 2036</strain>
    </source>
</reference>
<evidence type="ECO:0000256" key="1">
    <source>
        <dbReference type="ARBA" id="ARBA00022723"/>
    </source>
</evidence>
<feature type="transmembrane region" description="Helical" evidence="5">
    <location>
        <begin position="319"/>
        <end position="339"/>
    </location>
</feature>
<dbReference type="GO" id="GO:0008270">
    <property type="term" value="F:zinc ion binding"/>
    <property type="evidence" value="ECO:0007669"/>
    <property type="project" value="UniProtKB-KW"/>
</dbReference>
<keyword evidence="5" id="KW-1133">Transmembrane helix</keyword>
<proteinExistence type="predicted"/>
<dbReference type="PANTHER" id="PTHR46158">
    <property type="entry name" value="OS02G0165000 PROTEIN"/>
    <property type="match status" value="1"/>
</dbReference>
<organism evidence="7 8">
    <name type="scientific">Symbiochloris irregularis</name>
    <dbReference type="NCBI Taxonomy" id="706552"/>
    <lineage>
        <taxon>Eukaryota</taxon>
        <taxon>Viridiplantae</taxon>
        <taxon>Chlorophyta</taxon>
        <taxon>core chlorophytes</taxon>
        <taxon>Trebouxiophyceae</taxon>
        <taxon>Trebouxiales</taxon>
        <taxon>Trebouxiaceae</taxon>
        <taxon>Symbiochloris</taxon>
    </lineage>
</organism>
<evidence type="ECO:0000313" key="7">
    <source>
        <dbReference type="EMBL" id="KAK9815160.1"/>
    </source>
</evidence>
<dbReference type="Proteomes" id="UP001465755">
    <property type="component" value="Unassembled WGS sequence"/>
</dbReference>
<evidence type="ECO:0000256" key="3">
    <source>
        <dbReference type="ARBA" id="ARBA00022833"/>
    </source>
</evidence>
<feature type="region of interest" description="Disordered" evidence="4">
    <location>
        <begin position="52"/>
        <end position="159"/>
    </location>
</feature>
<dbReference type="InterPro" id="IPR011016">
    <property type="entry name" value="Znf_RING-CH"/>
</dbReference>
<dbReference type="SMART" id="SM00744">
    <property type="entry name" value="RINGv"/>
    <property type="match status" value="1"/>
</dbReference>